<evidence type="ECO:0000313" key="2">
    <source>
        <dbReference type="EMBL" id="AHD01184.1"/>
    </source>
</evidence>
<protein>
    <recommendedName>
        <fullName evidence="4">Portal protein</fullName>
    </recommendedName>
</protein>
<dbReference type="PATRIC" id="fig|999552.6.peg.2251"/>
<sequence length="548" mass="59672">MGRKPKVLDQYGRPVKRAELTQEVAAATVGGARSPVFGYPADGLDPVVLASILRAADHGDPTRYMGLAETIEERDPHYLAVLGTRKRAVSQLEITVEPGADTPDAKKHAELIRAWLKRDELTEEIFNILDAIGKGYSFMEIIWDYSEGQYQPERLEWRDQRWFRFDRTDLRTPLLLDDKGREVPLSPFKFIFAPMPAKSGLYLRSGLARIATWSWMFKAYTQRDWSIFTQTFGQPIRIGKYAPGTSDAEKNTLFRAVADIAGDCAAIMPASMSVDIVAAPNVGASSDLYEKRADWLDKQTSKAVLGQTSTTDAVTGGLGSGKEHREVQEDIERADGRMLAAILNRQLVRPFIDLNHGPQKVYPRLVIARPEAEDLKAWTDATVPWVSAGLQVSQKEVLDKLGLSAPKAKDAILGKTPETPPQPGMQPGAGNGNTPESIFKGGFYTRNGFSGGDTALQAEQPSAGDFSGVSPIPDLTARLEQEAGPAVDGMLDQIEAMLEAASGFEEFREILLNAYSDLNADGLTASMLDAITAAVAGGRAAVEDEAGD</sequence>
<proteinExistence type="predicted"/>
<organism evidence="2 3">
    <name type="scientific">Leisingera methylohalidivorans DSM 14336</name>
    <dbReference type="NCBI Taxonomy" id="999552"/>
    <lineage>
        <taxon>Bacteria</taxon>
        <taxon>Pseudomonadati</taxon>
        <taxon>Pseudomonadota</taxon>
        <taxon>Alphaproteobacteria</taxon>
        <taxon>Rhodobacterales</taxon>
        <taxon>Roseobacteraceae</taxon>
        <taxon>Leisingera</taxon>
    </lineage>
</organism>
<keyword evidence="3" id="KW-1185">Reference proteome</keyword>
<dbReference type="Pfam" id="PF06074">
    <property type="entry name" value="Portal_Mu"/>
    <property type="match status" value="1"/>
</dbReference>
<dbReference type="RefSeq" id="WP_024090499.1">
    <property type="nucleotide sequence ID" value="NC_023135.1"/>
</dbReference>
<dbReference type="Proteomes" id="UP000018780">
    <property type="component" value="Chromosome"/>
</dbReference>
<feature type="region of interest" description="Disordered" evidence="1">
    <location>
        <begin position="414"/>
        <end position="435"/>
    </location>
</feature>
<dbReference type="AlphaFoldDB" id="V9VTY9"/>
<accession>V9VTY9</accession>
<dbReference type="STRING" id="999552.METH_11295"/>
<evidence type="ECO:0000256" key="1">
    <source>
        <dbReference type="SAM" id="MobiDB-lite"/>
    </source>
</evidence>
<reference evidence="2 3" key="1">
    <citation type="submission" date="2013-09" db="EMBL/GenBank/DDBJ databases">
        <authorList>
            <consortium name="DOE Joint Genome Institute"/>
            <person name="Klenk H.-P."/>
            <person name="Huntemann M."/>
            <person name="Han J."/>
            <person name="Chen A."/>
            <person name="Kyrpides N."/>
            <person name="Mavromatis K."/>
            <person name="Markowitz V."/>
            <person name="Palaniappan K."/>
            <person name="Ivanova N."/>
            <person name="Schaumberg A."/>
            <person name="Pati A."/>
            <person name="Liolios K."/>
            <person name="Nordberg H.P."/>
            <person name="Cantor M.N."/>
            <person name="Hua S.X."/>
            <person name="Woyke T."/>
        </authorList>
    </citation>
    <scope>NUCLEOTIDE SEQUENCE [LARGE SCALE GENOMIC DNA]</scope>
    <source>
        <strain evidence="2 3">DSM 14336</strain>
    </source>
</reference>
<evidence type="ECO:0008006" key="4">
    <source>
        <dbReference type="Google" id="ProtNLM"/>
    </source>
</evidence>
<dbReference type="InterPro" id="IPR009279">
    <property type="entry name" value="Portal_Mu"/>
</dbReference>
<evidence type="ECO:0000313" key="3">
    <source>
        <dbReference type="Proteomes" id="UP000018780"/>
    </source>
</evidence>
<dbReference type="HOGENOM" id="CLU_036594_0_1_5"/>
<dbReference type="OrthoDB" id="9797300at2"/>
<name>V9VTY9_9RHOB</name>
<dbReference type="KEGG" id="lmd:METH_11295"/>
<gene>
    <name evidence="2" type="ORF">METH_11295</name>
</gene>
<dbReference type="EMBL" id="CP006773">
    <property type="protein sequence ID" value="AHD01184.1"/>
    <property type="molecule type" value="Genomic_DNA"/>
</dbReference>